<evidence type="ECO:0000313" key="4">
    <source>
        <dbReference type="Proteomes" id="UP000283458"/>
    </source>
</evidence>
<dbReference type="InterPro" id="IPR013520">
    <property type="entry name" value="Ribonucl_H"/>
</dbReference>
<dbReference type="PANTHER" id="PTHR30231">
    <property type="entry name" value="DNA POLYMERASE III SUBUNIT EPSILON"/>
    <property type="match status" value="1"/>
</dbReference>
<keyword evidence="4" id="KW-1185">Reference proteome</keyword>
<reference evidence="3 4" key="1">
    <citation type="submission" date="2018-09" db="EMBL/GenBank/DDBJ databases">
        <authorList>
            <person name="Zhu H."/>
        </authorList>
    </citation>
    <scope>NUCLEOTIDE SEQUENCE [LARGE SCALE GENOMIC DNA]</scope>
    <source>
        <strain evidence="3 4">K2W22B-5</strain>
    </source>
</reference>
<keyword evidence="1" id="KW-1133">Transmembrane helix</keyword>
<evidence type="ECO:0000259" key="2">
    <source>
        <dbReference type="SMART" id="SM00479"/>
    </source>
</evidence>
<dbReference type="PANTHER" id="PTHR30231:SF41">
    <property type="entry name" value="DNA POLYMERASE III SUBUNIT EPSILON"/>
    <property type="match status" value="1"/>
</dbReference>
<keyword evidence="1" id="KW-0812">Transmembrane</keyword>
<comment type="caution">
    <text evidence="3">The sequence shown here is derived from an EMBL/GenBank/DDBJ whole genome shotgun (WGS) entry which is preliminary data.</text>
</comment>
<dbReference type="OrthoDB" id="7302452at2"/>
<dbReference type="InterPro" id="IPR012337">
    <property type="entry name" value="RNaseH-like_sf"/>
</dbReference>
<protein>
    <submittedName>
        <fullName evidence="3">DNA polymerase III subunit epsilon</fullName>
    </submittedName>
</protein>
<dbReference type="GO" id="GO:0005829">
    <property type="term" value="C:cytosol"/>
    <property type="evidence" value="ECO:0007669"/>
    <property type="project" value="TreeGrafter"/>
</dbReference>
<dbReference type="Gene3D" id="3.30.420.10">
    <property type="entry name" value="Ribonuclease H-like superfamily/Ribonuclease H"/>
    <property type="match status" value="1"/>
</dbReference>
<dbReference type="SUPFAM" id="SSF53098">
    <property type="entry name" value="Ribonuclease H-like"/>
    <property type="match status" value="1"/>
</dbReference>
<proteinExistence type="predicted"/>
<sequence>MLGGAWRVAMLGLAVATAVLTVLAVERVSQVGDDRAAYALDMTAAGLGLLALWVTFSKMSRHFRDLGRLRDALSSGRLRSSDEVWLAGRHDEVGRLAHLVSGAGTRADRAVPGRSDKSLSAVLALAEEPLVLLDEGGRIERLNAAAARLLDGGAEPGGAEPGGDIGQFLTRADLTRAIERARGAGEAVTAVLRRLDGVELSARVADLGLNAGMALAFPLRGHGVPAGISGKRTLTFRSAGHPMPLGDDDPLAALPFVVLWVATAGPEPGDGAVVAVGTMRLVGARVFRTVSLSLLVDPVEPITSEATRRHGIDTERVAGERPFAAVWPAVAEALHHCVVVGVGVDTALAALSRACAQAGLPPVTAPTLDLAALAVGLEPSLAGASLDQMAARFGIKGAPPAASMAVDPFAQVRVQAELAAALLTRLDERGVLTHRQARELIAGGEKAPDA</sequence>
<feature type="domain" description="Exonuclease" evidence="2">
    <location>
        <begin position="255"/>
        <end position="428"/>
    </location>
</feature>
<dbReference type="AlphaFoldDB" id="A0A418W2C0"/>
<feature type="transmembrane region" description="Helical" evidence="1">
    <location>
        <begin position="37"/>
        <end position="56"/>
    </location>
</feature>
<evidence type="ECO:0000256" key="1">
    <source>
        <dbReference type="SAM" id="Phobius"/>
    </source>
</evidence>
<dbReference type="InterPro" id="IPR036397">
    <property type="entry name" value="RNaseH_sf"/>
</dbReference>
<keyword evidence="1" id="KW-0472">Membrane</keyword>
<dbReference type="Pfam" id="PF00929">
    <property type="entry name" value="RNase_T"/>
    <property type="match status" value="1"/>
</dbReference>
<feature type="transmembrane region" description="Helical" evidence="1">
    <location>
        <begin position="6"/>
        <end position="25"/>
    </location>
</feature>
<gene>
    <name evidence="3" type="ORF">D3877_05810</name>
</gene>
<dbReference type="RefSeq" id="WP_119829760.1">
    <property type="nucleotide sequence ID" value="NZ_QYUL01000001.1"/>
</dbReference>
<evidence type="ECO:0000313" key="3">
    <source>
        <dbReference type="EMBL" id="RJF84119.1"/>
    </source>
</evidence>
<name>A0A418W2C0_9PROT</name>
<organism evidence="3 4">
    <name type="scientific">Azospirillum cavernae</name>
    <dbReference type="NCBI Taxonomy" id="2320860"/>
    <lineage>
        <taxon>Bacteria</taxon>
        <taxon>Pseudomonadati</taxon>
        <taxon>Pseudomonadota</taxon>
        <taxon>Alphaproteobacteria</taxon>
        <taxon>Rhodospirillales</taxon>
        <taxon>Azospirillaceae</taxon>
        <taxon>Azospirillum</taxon>
    </lineage>
</organism>
<dbReference type="Proteomes" id="UP000283458">
    <property type="component" value="Unassembled WGS sequence"/>
</dbReference>
<dbReference type="GO" id="GO:0003676">
    <property type="term" value="F:nucleic acid binding"/>
    <property type="evidence" value="ECO:0007669"/>
    <property type="project" value="InterPro"/>
</dbReference>
<dbReference type="GO" id="GO:0045004">
    <property type="term" value="P:DNA replication proofreading"/>
    <property type="evidence" value="ECO:0007669"/>
    <property type="project" value="TreeGrafter"/>
</dbReference>
<dbReference type="SMART" id="SM00479">
    <property type="entry name" value="EXOIII"/>
    <property type="match status" value="1"/>
</dbReference>
<accession>A0A418W2C0</accession>
<dbReference type="GO" id="GO:0008408">
    <property type="term" value="F:3'-5' exonuclease activity"/>
    <property type="evidence" value="ECO:0007669"/>
    <property type="project" value="TreeGrafter"/>
</dbReference>
<dbReference type="EMBL" id="QYUL01000001">
    <property type="protein sequence ID" value="RJF84119.1"/>
    <property type="molecule type" value="Genomic_DNA"/>
</dbReference>